<accession>A0A316I2E0</accession>
<reference evidence="2 3" key="1">
    <citation type="submission" date="2018-05" db="EMBL/GenBank/DDBJ databases">
        <title>Genomic Encyclopedia of Type Strains, Phase IV (KMG-IV): sequencing the most valuable type-strain genomes for metagenomic binning, comparative biology and taxonomic classification.</title>
        <authorList>
            <person name="Goeker M."/>
        </authorList>
    </citation>
    <scope>NUCLEOTIDE SEQUENCE [LARGE SCALE GENOMIC DNA]</scope>
    <source>
        <strain evidence="2 3">DSM 14263</strain>
    </source>
</reference>
<name>A0A316I2E0_9GAMM</name>
<dbReference type="RefSeq" id="WP_109723679.1">
    <property type="nucleotide sequence ID" value="NZ_MSZV01000058.1"/>
</dbReference>
<dbReference type="InterPro" id="IPR021834">
    <property type="entry name" value="DUF3426"/>
</dbReference>
<comment type="caution">
    <text evidence="2">The sequence shown here is derived from an EMBL/GenBank/DDBJ whole genome shotgun (WGS) entry which is preliminary data.</text>
</comment>
<dbReference type="Proteomes" id="UP000245812">
    <property type="component" value="Unassembled WGS sequence"/>
</dbReference>
<evidence type="ECO:0000313" key="3">
    <source>
        <dbReference type="Proteomes" id="UP000245812"/>
    </source>
</evidence>
<keyword evidence="1" id="KW-1133">Transmembrane helix</keyword>
<keyword evidence="1" id="KW-0472">Membrane</keyword>
<keyword evidence="3" id="KW-1185">Reference proteome</keyword>
<dbReference type="EMBL" id="QGHC01000007">
    <property type="protein sequence ID" value="PWK86674.1"/>
    <property type="molecule type" value="Genomic_DNA"/>
</dbReference>
<dbReference type="InterPro" id="IPR011723">
    <property type="entry name" value="Znf/thioredoxin_put"/>
</dbReference>
<proteinExistence type="predicted"/>
<dbReference type="AlphaFoldDB" id="A0A316I2E0"/>
<organism evidence="2 3">
    <name type="scientific">Fulvimonas soli</name>
    <dbReference type="NCBI Taxonomy" id="155197"/>
    <lineage>
        <taxon>Bacteria</taxon>
        <taxon>Pseudomonadati</taxon>
        <taxon>Pseudomonadota</taxon>
        <taxon>Gammaproteobacteria</taxon>
        <taxon>Lysobacterales</taxon>
        <taxon>Rhodanobacteraceae</taxon>
        <taxon>Fulvimonas</taxon>
    </lineage>
</organism>
<evidence type="ECO:0000256" key="1">
    <source>
        <dbReference type="SAM" id="Phobius"/>
    </source>
</evidence>
<dbReference type="Pfam" id="PF11906">
    <property type="entry name" value="DUF3426"/>
    <property type="match status" value="1"/>
</dbReference>
<keyword evidence="1" id="KW-0812">Transmembrane</keyword>
<protein>
    <submittedName>
        <fullName evidence="2">Putative Zn finger-like uncharacterized protein</fullName>
    </submittedName>
</protein>
<sequence>MYAQCPECLTVFSLDAAVLAQARGEVVCGHCAAPFDALACLAAQLPPEPFQRLAAHAPSGQPPRLELAVYRPRAEPAAAEPAAAPEAAGAEDFSQLVFTPRFARGARKPRRERPARRRSGERRWPWVAVCALFALLLGAQLAWAKRDVLIADPTVGGWLRRGCASLGCTLPLVQDVHRLRLLARDVQAHPSVPGALMVSATIHNDAPFAQPYPIVTLVLTDAGGRRVAMRRLRPAEYLGDEAVLRAGLPPGGNAALLFEVVDPGVKAVAFELGFE</sequence>
<dbReference type="OrthoDB" id="6717714at2"/>
<dbReference type="NCBIfam" id="TIGR02098">
    <property type="entry name" value="MJ0042_CXXC"/>
    <property type="match status" value="1"/>
</dbReference>
<feature type="transmembrane region" description="Helical" evidence="1">
    <location>
        <begin position="124"/>
        <end position="143"/>
    </location>
</feature>
<evidence type="ECO:0000313" key="2">
    <source>
        <dbReference type="EMBL" id="PWK86674.1"/>
    </source>
</evidence>
<gene>
    <name evidence="2" type="ORF">C7456_10765</name>
</gene>